<accession>A0AAP6JGN5</accession>
<feature type="signal peptide" evidence="1">
    <location>
        <begin position="1"/>
        <end position="28"/>
    </location>
</feature>
<name>A0AAP6JGN5_9GAMM</name>
<dbReference type="SUPFAM" id="SSF48452">
    <property type="entry name" value="TPR-like"/>
    <property type="match status" value="1"/>
</dbReference>
<dbReference type="PROSITE" id="PS51257">
    <property type="entry name" value="PROKAR_LIPOPROTEIN"/>
    <property type="match status" value="1"/>
</dbReference>
<dbReference type="InterPro" id="IPR018392">
    <property type="entry name" value="LysM"/>
</dbReference>
<dbReference type="EMBL" id="JAYGII010000017">
    <property type="protein sequence ID" value="MEA5445926.1"/>
    <property type="molecule type" value="Genomic_DNA"/>
</dbReference>
<proteinExistence type="predicted"/>
<evidence type="ECO:0000313" key="4">
    <source>
        <dbReference type="EMBL" id="MEA5446282.1"/>
    </source>
</evidence>
<dbReference type="PROSITE" id="PS51782">
    <property type="entry name" value="LYSM"/>
    <property type="match status" value="1"/>
</dbReference>
<evidence type="ECO:0000313" key="3">
    <source>
        <dbReference type="EMBL" id="MEA5445926.1"/>
    </source>
</evidence>
<evidence type="ECO:0000313" key="5">
    <source>
        <dbReference type="Proteomes" id="UP001302316"/>
    </source>
</evidence>
<dbReference type="Gene3D" id="3.10.350.10">
    <property type="entry name" value="LysM domain"/>
    <property type="match status" value="1"/>
</dbReference>
<dbReference type="InterPro" id="IPR036779">
    <property type="entry name" value="LysM_dom_sf"/>
</dbReference>
<comment type="caution">
    <text evidence="4">The sequence shown here is derived from an EMBL/GenBank/DDBJ whole genome shotgun (WGS) entry which is preliminary data.</text>
</comment>
<evidence type="ECO:0000256" key="1">
    <source>
        <dbReference type="SAM" id="SignalP"/>
    </source>
</evidence>
<dbReference type="InterPro" id="IPR011990">
    <property type="entry name" value="TPR-like_helical_dom_sf"/>
</dbReference>
<dbReference type="AlphaFoldDB" id="A0AAP6JGN5"/>
<feature type="chain" id="PRO_5044711734" evidence="1">
    <location>
        <begin position="29"/>
        <end position="352"/>
    </location>
</feature>
<keyword evidence="1" id="KW-0732">Signal</keyword>
<dbReference type="Pfam" id="PF01476">
    <property type="entry name" value="LysM"/>
    <property type="match status" value="1"/>
</dbReference>
<organism evidence="4 5">
    <name type="scientific">Natronospira elongata</name>
    <dbReference type="NCBI Taxonomy" id="3110268"/>
    <lineage>
        <taxon>Bacteria</taxon>
        <taxon>Pseudomonadati</taxon>
        <taxon>Pseudomonadota</taxon>
        <taxon>Gammaproteobacteria</taxon>
        <taxon>Natronospirales</taxon>
        <taxon>Natronospiraceae</taxon>
        <taxon>Natronospira</taxon>
    </lineage>
</organism>
<protein>
    <submittedName>
        <fullName evidence="4">LysM peptidoglycan-binding domain-containing protein</fullName>
    </submittedName>
</protein>
<dbReference type="Proteomes" id="UP001302316">
    <property type="component" value="Unassembled WGS sequence"/>
</dbReference>
<dbReference type="RefSeq" id="WP_346051832.1">
    <property type="nucleotide sequence ID" value="NZ_JAYGII010000017.1"/>
</dbReference>
<dbReference type="SUPFAM" id="SSF54106">
    <property type="entry name" value="LysM domain"/>
    <property type="match status" value="1"/>
</dbReference>
<sequence length="352" mass="39564">MARPLPRQSTLSSTLLAGMLLALLSACAQPPEWTRWDDPAPPEEMETDAEDFSASRVLGLLQRGEADRAADKLRRQLDHNPDDPIAQDLLRQIEADPEEYLGAESFQYSVRPGESLSVLAQRFLGDHQQFFILARYNDIQDPSRLRVGQQLSIPGSYREGPGQASARMDRSLQGYRYLEAEDWQAVMALYQEDAADLALDEAELLGQAHQGHIQAALDTGELDAAESRIAAASDHPASDHWRAWLDELRAEWHWAQGRALRDQKPADAADAFREALTLSPTHEGAQQGLENLKETVVPEIHRDAVIRYRNQDLEVAIELWDTLLAIDPDFEPAQLYRARAVELQHRLEGIEP</sequence>
<keyword evidence="5" id="KW-1185">Reference proteome</keyword>
<feature type="domain" description="LysM" evidence="2">
    <location>
        <begin position="106"/>
        <end position="153"/>
    </location>
</feature>
<gene>
    <name evidence="3" type="ORF">VCB98_08855</name>
    <name evidence="4" type="ORF">VCB98_10670</name>
</gene>
<evidence type="ECO:0000259" key="2">
    <source>
        <dbReference type="PROSITE" id="PS51782"/>
    </source>
</evidence>
<dbReference type="Gene3D" id="1.25.40.10">
    <property type="entry name" value="Tetratricopeptide repeat domain"/>
    <property type="match status" value="1"/>
</dbReference>
<dbReference type="EMBL" id="JAYGII010000026">
    <property type="protein sequence ID" value="MEA5446282.1"/>
    <property type="molecule type" value="Genomic_DNA"/>
</dbReference>
<reference evidence="4 5" key="1">
    <citation type="submission" date="2023-12" db="EMBL/GenBank/DDBJ databases">
        <title>Whole-genome sequencing of halo(alkali)philic microorganisms from hypersaline lakes.</title>
        <authorList>
            <person name="Sorokin D.Y."/>
            <person name="Merkel A.Y."/>
            <person name="Messina E."/>
            <person name="Yakimov M."/>
        </authorList>
    </citation>
    <scope>NUCLEOTIDE SEQUENCE [LARGE SCALE GENOMIC DNA]</scope>
    <source>
        <strain evidence="4 5">AB-CW1</strain>
    </source>
</reference>
<dbReference type="SMART" id="SM00257">
    <property type="entry name" value="LysM"/>
    <property type="match status" value="1"/>
</dbReference>